<name>A0ABS4H797_9BACL</name>
<evidence type="ECO:0000256" key="10">
    <source>
        <dbReference type="HAMAP-Rule" id="MF_00165"/>
    </source>
</evidence>
<keyword evidence="13" id="KW-1185">Reference proteome</keyword>
<keyword evidence="8 10" id="KW-0067">ATP-binding</keyword>
<dbReference type="InterPro" id="IPR027417">
    <property type="entry name" value="P-loop_NTPase"/>
</dbReference>
<comment type="catalytic activity">
    <reaction evidence="9 10">
        <text>dTMP + ATP = dTDP + ADP</text>
        <dbReference type="Rhea" id="RHEA:13517"/>
        <dbReference type="ChEBI" id="CHEBI:30616"/>
        <dbReference type="ChEBI" id="CHEBI:58369"/>
        <dbReference type="ChEBI" id="CHEBI:63528"/>
        <dbReference type="ChEBI" id="CHEBI:456216"/>
        <dbReference type="EC" id="2.7.4.9"/>
    </reaction>
</comment>
<dbReference type="InterPro" id="IPR039430">
    <property type="entry name" value="Thymidylate_kin-like_dom"/>
</dbReference>
<evidence type="ECO:0000256" key="5">
    <source>
        <dbReference type="ARBA" id="ARBA00022727"/>
    </source>
</evidence>
<dbReference type="Pfam" id="PF02223">
    <property type="entry name" value="Thymidylate_kin"/>
    <property type="match status" value="1"/>
</dbReference>
<evidence type="ECO:0000259" key="11">
    <source>
        <dbReference type="Pfam" id="PF02223"/>
    </source>
</evidence>
<evidence type="ECO:0000256" key="2">
    <source>
        <dbReference type="ARBA" id="ARBA00012980"/>
    </source>
</evidence>
<proteinExistence type="inferred from homology"/>
<dbReference type="SUPFAM" id="SSF52540">
    <property type="entry name" value="P-loop containing nucleoside triphosphate hydrolases"/>
    <property type="match status" value="1"/>
</dbReference>
<reference evidence="12 13" key="1">
    <citation type="submission" date="2021-03" db="EMBL/GenBank/DDBJ databases">
        <title>Genomic Encyclopedia of Type Strains, Phase IV (KMG-IV): sequencing the most valuable type-strain genomes for metagenomic binning, comparative biology and taxonomic classification.</title>
        <authorList>
            <person name="Goeker M."/>
        </authorList>
    </citation>
    <scope>NUCLEOTIDE SEQUENCE [LARGE SCALE GENOMIC DNA]</scope>
    <source>
        <strain evidence="12 13">DSM 23491</strain>
    </source>
</reference>
<evidence type="ECO:0000313" key="12">
    <source>
        <dbReference type="EMBL" id="MBP1938418.1"/>
    </source>
</evidence>
<evidence type="ECO:0000256" key="6">
    <source>
        <dbReference type="ARBA" id="ARBA00022741"/>
    </source>
</evidence>
<dbReference type="Gene3D" id="3.40.50.300">
    <property type="entry name" value="P-loop containing nucleotide triphosphate hydrolases"/>
    <property type="match status" value="1"/>
</dbReference>
<dbReference type="EC" id="2.7.4.9" evidence="2 10"/>
<keyword evidence="7 10" id="KW-0418">Kinase</keyword>
<evidence type="ECO:0000313" key="13">
    <source>
        <dbReference type="Proteomes" id="UP001519273"/>
    </source>
</evidence>
<evidence type="ECO:0000256" key="1">
    <source>
        <dbReference type="ARBA" id="ARBA00009776"/>
    </source>
</evidence>
<comment type="similarity">
    <text evidence="1 10">Belongs to the thymidylate kinase family.</text>
</comment>
<evidence type="ECO:0000256" key="7">
    <source>
        <dbReference type="ARBA" id="ARBA00022777"/>
    </source>
</evidence>
<keyword evidence="5 10" id="KW-0545">Nucleotide biosynthesis</keyword>
<dbReference type="NCBIfam" id="TIGR00041">
    <property type="entry name" value="DTMP_kinase"/>
    <property type="match status" value="1"/>
</dbReference>
<evidence type="ECO:0000256" key="3">
    <source>
        <dbReference type="ARBA" id="ARBA00017144"/>
    </source>
</evidence>
<dbReference type="InterPro" id="IPR018095">
    <property type="entry name" value="Thymidylate_kin_CS"/>
</dbReference>
<dbReference type="EMBL" id="JAGGKP010000015">
    <property type="protein sequence ID" value="MBP1938418.1"/>
    <property type="molecule type" value="Genomic_DNA"/>
</dbReference>
<comment type="caution">
    <text evidence="12">The sequence shown here is derived from an EMBL/GenBank/DDBJ whole genome shotgun (WGS) entry which is preliminary data.</text>
</comment>
<dbReference type="CDD" id="cd01672">
    <property type="entry name" value="TMPK"/>
    <property type="match status" value="1"/>
</dbReference>
<feature type="domain" description="Thymidylate kinase-like" evidence="11">
    <location>
        <begin position="10"/>
        <end position="200"/>
    </location>
</feature>
<dbReference type="InterPro" id="IPR018094">
    <property type="entry name" value="Thymidylate_kinase"/>
</dbReference>
<dbReference type="PROSITE" id="PS01331">
    <property type="entry name" value="THYMIDYLATE_KINASE"/>
    <property type="match status" value="1"/>
</dbReference>
<keyword evidence="6 10" id="KW-0547">Nucleotide-binding</keyword>
<protein>
    <recommendedName>
        <fullName evidence="3 10">Thymidylate kinase</fullName>
        <ecNumber evidence="2 10">2.7.4.9</ecNumber>
    </recommendedName>
    <alternativeName>
        <fullName evidence="10">dTMP kinase</fullName>
    </alternativeName>
</protein>
<gene>
    <name evidence="10" type="primary">tmk</name>
    <name evidence="12" type="ORF">J2Z20_003340</name>
</gene>
<dbReference type="PANTHER" id="PTHR10344">
    <property type="entry name" value="THYMIDYLATE KINASE"/>
    <property type="match status" value="1"/>
</dbReference>
<evidence type="ECO:0000256" key="4">
    <source>
        <dbReference type="ARBA" id="ARBA00022679"/>
    </source>
</evidence>
<dbReference type="GO" id="GO:0004798">
    <property type="term" value="F:dTMP kinase activity"/>
    <property type="evidence" value="ECO:0007669"/>
    <property type="project" value="UniProtKB-EC"/>
</dbReference>
<evidence type="ECO:0000256" key="8">
    <source>
        <dbReference type="ARBA" id="ARBA00022840"/>
    </source>
</evidence>
<feature type="binding site" evidence="10">
    <location>
        <begin position="12"/>
        <end position="19"/>
    </location>
    <ligand>
        <name>ATP</name>
        <dbReference type="ChEBI" id="CHEBI:30616"/>
    </ligand>
</feature>
<evidence type="ECO:0000256" key="9">
    <source>
        <dbReference type="ARBA" id="ARBA00048743"/>
    </source>
</evidence>
<keyword evidence="4 10" id="KW-0808">Transferase</keyword>
<dbReference type="PANTHER" id="PTHR10344:SF4">
    <property type="entry name" value="UMP-CMP KINASE 2, MITOCHONDRIAL"/>
    <property type="match status" value="1"/>
</dbReference>
<comment type="function">
    <text evidence="10">Phosphorylation of dTMP to form dTDP in both de novo and salvage pathways of dTTP synthesis.</text>
</comment>
<organism evidence="12 13">
    <name type="scientific">Paenibacillus sediminis</name>
    <dbReference type="NCBI Taxonomy" id="664909"/>
    <lineage>
        <taxon>Bacteria</taxon>
        <taxon>Bacillati</taxon>
        <taxon>Bacillota</taxon>
        <taxon>Bacilli</taxon>
        <taxon>Bacillales</taxon>
        <taxon>Paenibacillaceae</taxon>
        <taxon>Paenibacillus</taxon>
    </lineage>
</organism>
<dbReference type="Proteomes" id="UP001519273">
    <property type="component" value="Unassembled WGS sequence"/>
</dbReference>
<dbReference type="HAMAP" id="MF_00165">
    <property type="entry name" value="Thymidylate_kinase"/>
    <property type="match status" value="1"/>
</dbReference>
<sequence>MNSRGKFITLEGGEGSGKSTAIQRIADYLDSRSIPYIVTREPGGIEIAEKIRDIILDPKHTAMDARTEALLYAASRRQHLAEKVRPAIEQGILVLCDRFVDSSLVYQGYARGLGLENVWSINKFAIGDLLPDLTFYLDIAPEIGLKRIATSDDHEVNRLDLENLSFHYKVREGYKIIADMYADRIFVVDASRSQEEVAEEMIRQLEVRILKDF</sequence>
<dbReference type="RefSeq" id="WP_209852905.1">
    <property type="nucleotide sequence ID" value="NZ_CBCRVE010000015.1"/>
</dbReference>
<accession>A0ABS4H797</accession>